<evidence type="ECO:0000313" key="1">
    <source>
        <dbReference type="EMBL" id="KAL0930025.1"/>
    </source>
</evidence>
<sequence length="414" mass="46235">MSQLAQYHVQASVDNPISHEHHRSISALWEKKWKPSAQLGIYPFMDGKIEDFEPLFDKLIKENGDDCAALFNPDKYAKHFLPVAESLISQAKSLEEVGKTTEARDLFLRAGAVCRLARFPINRVDYPLCDKAWQLNKAAYMAASPYLETPNEEVFIPHVHASEVAGESKSSTIPVYVRVPKGESPKSGWPVILYICGLDAYRTELTELVTMWNRLGYACVSAEVPGTGDCPAARSDPTSPDRLWSSVLDWMEKVKSERGFDTSRIVVHGLSTGGYYAIRIAHTHADRLLAVAAHGGGCHHMFDPAWLRAVNHMEYPFALAEAMAYKFGYETVEDFVEVAQGRFSLLENKILDMPSTHLLLTNGVEDSIFPIEDCVLPLKHGNPKVARLIEGREHMGSPEADAVVVEWIRRLVGK</sequence>
<dbReference type="Proteomes" id="UP000805649">
    <property type="component" value="Unassembled WGS sequence"/>
</dbReference>
<keyword evidence="2" id="KW-1185">Reference proteome</keyword>
<comment type="caution">
    <text evidence="1">The sequence shown here is derived from an EMBL/GenBank/DDBJ whole genome shotgun (WGS) entry which is preliminary data.</text>
</comment>
<accession>A0ACC3YDX5</accession>
<gene>
    <name evidence="1" type="ORF">CTRU02_214845</name>
</gene>
<proteinExistence type="predicted"/>
<evidence type="ECO:0000313" key="2">
    <source>
        <dbReference type="Proteomes" id="UP000805649"/>
    </source>
</evidence>
<protein>
    <submittedName>
        <fullName evidence="1">UPF0255 protein</fullName>
    </submittedName>
</protein>
<organism evidence="1 2">
    <name type="scientific">Colletotrichum truncatum</name>
    <name type="common">Anthracnose fungus</name>
    <name type="synonym">Colletotrichum capsici</name>
    <dbReference type="NCBI Taxonomy" id="5467"/>
    <lineage>
        <taxon>Eukaryota</taxon>
        <taxon>Fungi</taxon>
        <taxon>Dikarya</taxon>
        <taxon>Ascomycota</taxon>
        <taxon>Pezizomycotina</taxon>
        <taxon>Sordariomycetes</taxon>
        <taxon>Hypocreomycetidae</taxon>
        <taxon>Glomerellales</taxon>
        <taxon>Glomerellaceae</taxon>
        <taxon>Colletotrichum</taxon>
        <taxon>Colletotrichum truncatum species complex</taxon>
    </lineage>
</organism>
<dbReference type="EMBL" id="VUJX02000012">
    <property type="protein sequence ID" value="KAL0930025.1"/>
    <property type="molecule type" value="Genomic_DNA"/>
</dbReference>
<reference evidence="1 2" key="1">
    <citation type="journal article" date="2020" name="Phytopathology">
        <title>Genome Sequence Resources of Colletotrichum truncatum, C. plurivorum, C. musicola, and C. sojae: Four Species Pathogenic to Soybean (Glycine max).</title>
        <authorList>
            <person name="Rogerio F."/>
            <person name="Boufleur T.R."/>
            <person name="Ciampi-Guillardi M."/>
            <person name="Sukno S.A."/>
            <person name="Thon M.R."/>
            <person name="Massola Junior N.S."/>
            <person name="Baroncelli R."/>
        </authorList>
    </citation>
    <scope>NUCLEOTIDE SEQUENCE [LARGE SCALE GENOMIC DNA]</scope>
    <source>
        <strain evidence="1 2">CMES1059</strain>
    </source>
</reference>
<name>A0ACC3YDX5_COLTU</name>